<gene>
    <name evidence="2" type="ORF">SAMN05192554_110126</name>
</gene>
<proteinExistence type="predicted"/>
<sequence length="1013" mass="115007">MLDTFSEGGGVNPVAVVGPYGAGKTQYLYEVCRRGWTKGLPALYTDLKTILDAHESSEQPITSWLEEKIEEETDKIISGDDSEWLPEFRTTERKNEFYESFIDQSDTVADKRILLIDEVEQKYEKLDDYLGVDDENPLRDILDGLTDVFQVWSFGLVSAYELIGEADRRRFTEARIPITEPSTVWTQLNENNRPTTLTNGVWWLARGRAGWISNHSSDLPDIDEWGEDEFLQWFSEVSSHSYYGADAIASVWADAGVPAENLTDAKRTVLFEEPLYEDWVIRGNPTIIPVSKAHSTILNAIRENQSLNRDVIDVISNNLQNVLEGLSPPSGWLYEDDELETMFLPSSAFSREEHMEGLINTVSDFISSFEKRGDTRKDATQILSDVSIPNLTNTWANLYDPLEKVSDYDLEVWTVNPEVIREAYPPLALNPGELTAASTEDLRKENSEPIEFDPDISFTGGGLRVWLCPTDTALQSVFDQLSAKSDVTETTVILCPDSDDYFTAQTPNFVEGLIGHKLVTLEKVGGKRLWDFILQLDNYLQVQNHSGVLGAELIEDTVIPQTGDDQKRNTINALFADLERIGNQTARSAKTSFTSAFTLEESGGLIWQDSDLDNRLPYYGTSSSSDSPKHGLEYGLVFAERTIDRNVPHQQLISNLEQAYNQNFAPDTNWFRSVYFFNRVFEGNNEGIHERVRNVRSKYMTEDGKLRRPVLRLQRALSFLSDLNNEGPQEVYERLAHINKDTYSEEKELAVLTGISTDKSQTEDLFRGLLLEWALKQDINLFLDDLEDLQNELSRLDSRIDDVTEQIEFLNKKLQPPSDFVDIENIRIQESNITSYRENLQNVYEGLSELAGEVEDHPQLAAAVVVLWSVTDRYKDVMQGVIEGFQDHLGEIDLYSNVNELKDEYSSLRTWVNSTSLLEQTQVDQSELQSIIDELGRIIFDYPTRLNSSEVPVERAELLGNLDEIVHSDLKQLSQMNKRTNQIERRANHAENNADAVKDLLFELAELTSGGQA</sequence>
<evidence type="ECO:0000313" key="3">
    <source>
        <dbReference type="Proteomes" id="UP000199370"/>
    </source>
</evidence>
<feature type="coiled-coil region" evidence="1">
    <location>
        <begin position="973"/>
        <end position="1000"/>
    </location>
</feature>
<keyword evidence="1" id="KW-0175">Coiled coil</keyword>
<feature type="coiled-coil region" evidence="1">
    <location>
        <begin position="779"/>
        <end position="813"/>
    </location>
</feature>
<reference evidence="2 3" key="1">
    <citation type="submission" date="2016-10" db="EMBL/GenBank/DDBJ databases">
        <authorList>
            <person name="de Groot N.N."/>
        </authorList>
    </citation>
    <scope>NUCLEOTIDE SEQUENCE [LARGE SCALE GENOMIC DNA]</scope>
    <source>
        <strain evidence="3">EB21,IBRC-M 10013,KCTC 4048</strain>
    </source>
</reference>
<accession>A0A1G9XHL3</accession>
<evidence type="ECO:0000313" key="2">
    <source>
        <dbReference type="EMBL" id="SDM96021.1"/>
    </source>
</evidence>
<dbReference type="SUPFAM" id="SSF52540">
    <property type="entry name" value="P-loop containing nucleoside triphosphate hydrolases"/>
    <property type="match status" value="1"/>
</dbReference>
<dbReference type="AlphaFoldDB" id="A0A1G9XHL3"/>
<keyword evidence="3" id="KW-1185">Reference proteome</keyword>
<dbReference type="InterPro" id="IPR027417">
    <property type="entry name" value="P-loop_NTPase"/>
</dbReference>
<dbReference type="Proteomes" id="UP000199370">
    <property type="component" value="Unassembled WGS sequence"/>
</dbReference>
<organism evidence="2 3">
    <name type="scientific">Haloarchaeobius iranensis</name>
    <dbReference type="NCBI Taxonomy" id="996166"/>
    <lineage>
        <taxon>Archaea</taxon>
        <taxon>Methanobacteriati</taxon>
        <taxon>Methanobacteriota</taxon>
        <taxon>Stenosarchaea group</taxon>
        <taxon>Halobacteria</taxon>
        <taxon>Halobacteriales</taxon>
        <taxon>Halorubellaceae</taxon>
        <taxon>Haloarchaeobius</taxon>
    </lineage>
</organism>
<evidence type="ECO:0000256" key="1">
    <source>
        <dbReference type="SAM" id="Coils"/>
    </source>
</evidence>
<protein>
    <submittedName>
        <fullName evidence="2">Uncharacterized protein</fullName>
    </submittedName>
</protein>
<dbReference type="EMBL" id="FNIA01000010">
    <property type="protein sequence ID" value="SDM96021.1"/>
    <property type="molecule type" value="Genomic_DNA"/>
</dbReference>
<name>A0A1G9XHL3_9EURY</name>
<dbReference type="Gene3D" id="3.40.50.300">
    <property type="entry name" value="P-loop containing nucleotide triphosphate hydrolases"/>
    <property type="match status" value="1"/>
</dbReference>
<dbReference type="STRING" id="996166.SAMN05192554_110126"/>